<keyword evidence="1" id="KW-1133">Transmembrane helix</keyword>
<keyword evidence="1" id="KW-0812">Transmembrane</keyword>
<organism evidence="2 3">
    <name type="scientific">Seinonella peptonophila</name>
    <dbReference type="NCBI Taxonomy" id="112248"/>
    <lineage>
        <taxon>Bacteria</taxon>
        <taxon>Bacillati</taxon>
        <taxon>Bacillota</taxon>
        <taxon>Bacilli</taxon>
        <taxon>Bacillales</taxon>
        <taxon>Thermoactinomycetaceae</taxon>
        <taxon>Seinonella</taxon>
    </lineage>
</organism>
<sequence>MNSYELFGLVIFPVATIILGIAIFLDIRKEHRNSTSLSGIIITLRIVLGAFLFLCFLILSIIIIYNYLRY</sequence>
<reference evidence="2 3" key="1">
    <citation type="submission" date="2016-11" db="EMBL/GenBank/DDBJ databases">
        <authorList>
            <person name="Jaros S."/>
            <person name="Januszkiewicz K."/>
            <person name="Wedrychowicz H."/>
        </authorList>
    </citation>
    <scope>NUCLEOTIDE SEQUENCE [LARGE SCALE GENOMIC DNA]</scope>
    <source>
        <strain evidence="2 3">DSM 44666</strain>
    </source>
</reference>
<protein>
    <submittedName>
        <fullName evidence="2">Uncharacterized protein</fullName>
    </submittedName>
</protein>
<dbReference type="EMBL" id="FQVL01000001">
    <property type="protein sequence ID" value="SHE34790.1"/>
    <property type="molecule type" value="Genomic_DNA"/>
</dbReference>
<keyword evidence="3" id="KW-1185">Reference proteome</keyword>
<dbReference type="Proteomes" id="UP000184476">
    <property type="component" value="Unassembled WGS sequence"/>
</dbReference>
<evidence type="ECO:0000313" key="2">
    <source>
        <dbReference type="EMBL" id="SHE34790.1"/>
    </source>
</evidence>
<feature type="transmembrane region" description="Helical" evidence="1">
    <location>
        <begin position="46"/>
        <end position="68"/>
    </location>
</feature>
<accession>A0A1M4SRD5</accession>
<evidence type="ECO:0000313" key="3">
    <source>
        <dbReference type="Proteomes" id="UP000184476"/>
    </source>
</evidence>
<dbReference type="AlphaFoldDB" id="A0A1M4SRD5"/>
<evidence type="ECO:0000256" key="1">
    <source>
        <dbReference type="SAM" id="Phobius"/>
    </source>
</evidence>
<proteinExistence type="predicted"/>
<feature type="transmembrane region" description="Helical" evidence="1">
    <location>
        <begin position="6"/>
        <end position="25"/>
    </location>
</feature>
<keyword evidence="1" id="KW-0472">Membrane</keyword>
<gene>
    <name evidence="2" type="ORF">SAMN05444392_101102</name>
</gene>
<name>A0A1M4SRD5_9BACL</name>